<sequence length="30" mass="3455">MNCQKTTCPNHPNTTMRSSMVDDVTSYDYN</sequence>
<name>A0A1I7XJK7_HETBA</name>
<evidence type="ECO:0000313" key="2">
    <source>
        <dbReference type="Proteomes" id="UP000095283"/>
    </source>
</evidence>
<reference evidence="3" key="1">
    <citation type="submission" date="2016-11" db="UniProtKB">
        <authorList>
            <consortium name="WormBaseParasite"/>
        </authorList>
    </citation>
    <scope>IDENTIFICATION</scope>
</reference>
<evidence type="ECO:0000256" key="1">
    <source>
        <dbReference type="SAM" id="MobiDB-lite"/>
    </source>
</evidence>
<evidence type="ECO:0000313" key="3">
    <source>
        <dbReference type="WBParaSite" id="Hba_17680"/>
    </source>
</evidence>
<organism evidence="2 3">
    <name type="scientific">Heterorhabditis bacteriophora</name>
    <name type="common">Entomopathogenic nematode worm</name>
    <dbReference type="NCBI Taxonomy" id="37862"/>
    <lineage>
        <taxon>Eukaryota</taxon>
        <taxon>Metazoa</taxon>
        <taxon>Ecdysozoa</taxon>
        <taxon>Nematoda</taxon>
        <taxon>Chromadorea</taxon>
        <taxon>Rhabditida</taxon>
        <taxon>Rhabditina</taxon>
        <taxon>Rhabditomorpha</taxon>
        <taxon>Strongyloidea</taxon>
        <taxon>Heterorhabditidae</taxon>
        <taxon>Heterorhabditis</taxon>
    </lineage>
</organism>
<protein>
    <submittedName>
        <fullName evidence="3">Uncharacterized protein</fullName>
    </submittedName>
</protein>
<keyword evidence="2" id="KW-1185">Reference proteome</keyword>
<dbReference type="WBParaSite" id="Hba_17680">
    <property type="protein sequence ID" value="Hba_17680"/>
    <property type="gene ID" value="Hba_17680"/>
</dbReference>
<dbReference type="AlphaFoldDB" id="A0A1I7XJK7"/>
<proteinExistence type="predicted"/>
<feature type="compositionally biased region" description="Polar residues" evidence="1">
    <location>
        <begin position="1"/>
        <end position="18"/>
    </location>
</feature>
<accession>A0A1I7XJK7</accession>
<dbReference type="Proteomes" id="UP000095283">
    <property type="component" value="Unplaced"/>
</dbReference>
<feature type="region of interest" description="Disordered" evidence="1">
    <location>
        <begin position="1"/>
        <end position="30"/>
    </location>
</feature>